<evidence type="ECO:0008006" key="5">
    <source>
        <dbReference type="Google" id="ProtNLM"/>
    </source>
</evidence>
<protein>
    <recommendedName>
        <fullName evidence="5">Disintegrin domain-containing protein</fullName>
    </recommendedName>
</protein>
<gene>
    <name evidence="3" type="ORF">HMI49_29625</name>
</gene>
<dbReference type="PROSITE" id="PS51257">
    <property type="entry name" value="PROKAR_LIPOPROTEIN"/>
    <property type="match status" value="1"/>
</dbReference>
<evidence type="ECO:0000313" key="4">
    <source>
        <dbReference type="Proteomes" id="UP000563426"/>
    </source>
</evidence>
<feature type="region of interest" description="Disordered" evidence="1">
    <location>
        <begin position="906"/>
        <end position="930"/>
    </location>
</feature>
<organism evidence="3 4">
    <name type="scientific">Corallococcus exercitus</name>
    <dbReference type="NCBI Taxonomy" id="2316736"/>
    <lineage>
        <taxon>Bacteria</taxon>
        <taxon>Pseudomonadati</taxon>
        <taxon>Myxococcota</taxon>
        <taxon>Myxococcia</taxon>
        <taxon>Myxococcales</taxon>
        <taxon>Cystobacterineae</taxon>
        <taxon>Myxococcaceae</taxon>
        <taxon>Corallococcus</taxon>
    </lineage>
</organism>
<evidence type="ECO:0000256" key="2">
    <source>
        <dbReference type="SAM" id="SignalP"/>
    </source>
</evidence>
<feature type="chain" id="PRO_5030948855" description="Disintegrin domain-containing protein" evidence="2">
    <location>
        <begin position="35"/>
        <end position="961"/>
    </location>
</feature>
<sequence>MRIFQDVERFLQERWRFCLVLPLLLSCSAPPPPAAPEAAKVTTRDAARLEAPGDERTFGATTLLPSAFDQQLPALSSDGTGFLAVWVDARVHGTGHIRGARMAADGTLADPVGFAIGEPVDNYRVAAPGIAWNGNEHFVVWQRGIDSQYTSVLATVESAFVSPSGAIRRANVSPRLSLTQPHAMKVAAGAHGFLAAWSIGTRINGLLFDESGTPAAQPVELFAGKSLGEDLTVVFDGTNYLVVGSGQLTTGGSQGIWARRFNESAAPVDAAPFSLSGDVLAARPSAARVGDSVLVTWEDSGSTGGTEWDLQGALVTPGSTSVDRFLIADGTAGNGKRQPALAFDGTHALVAWSDEASRKVLAVRITAAGSVVAGGPITVLDPQGETTGASVAFSGGTFLVAGTQLLPDSGNDVVAARVSPEGTRIDAAPVTLSMGAPAQLTPRVAWSRDRALLVWSAWNGTDWDIHGVRLDANFQPLDATPFVISGANKNQETPDVVSSGEDFLVVWRDDRNDGTGLRRDIYGARVTAAGTVKDAQGMAIAAGGSASRQHPRVAVDGRAYVVGWWQDGEVKLAQVDPAGWVSGHVTVAAGSTSFGLACTTGGICATVLPMDYRGFHPLALYRFDALLTKLNEAPMFVSSLEDLTQLPGLTFDGTRFVAAWKSTKKTNPALLAARFTTAGAVLDAKPVEVSTEVDVREPQLTSDGHAVVLTWIERTVGSWRAMARQFDTALVGAPAVALAKQPTDERASSIAVSAAGATLAVWEQDDPGQGAMRVHASMGSTRSVLGTACGTATDCRSGFCVDGVCCDSACGGGTADCNACSMAAGAAADGTCGPRANATCDDGKACTEHDVCEGSSCVGAPKAAPAPGPCQVVTPLCDPETGDFPTAQAPDGTVCDTGECRAGACMPKDDPPPPPPDDGEPEESGCGCTTGPGAAGTSFLLLLTLAGVLRRRAGHGRKRHE</sequence>
<comment type="caution">
    <text evidence="3">The sequence shown here is derived from an EMBL/GenBank/DDBJ whole genome shotgun (WGS) entry which is preliminary data.</text>
</comment>
<accession>A0A7Y4KPG4</accession>
<feature type="signal peptide" evidence="2">
    <location>
        <begin position="1"/>
        <end position="34"/>
    </location>
</feature>
<dbReference type="EMBL" id="JABFJV010000220">
    <property type="protein sequence ID" value="NOK37362.1"/>
    <property type="molecule type" value="Genomic_DNA"/>
</dbReference>
<dbReference type="RefSeq" id="WP_171437373.1">
    <property type="nucleotide sequence ID" value="NZ_JABFJV010000220.1"/>
</dbReference>
<dbReference type="InterPro" id="IPR024038">
    <property type="entry name" value="MYXO-CTERM"/>
</dbReference>
<keyword evidence="4" id="KW-1185">Reference proteome</keyword>
<dbReference type="NCBIfam" id="TIGR03901">
    <property type="entry name" value="MYXO-CTERM"/>
    <property type="match status" value="1"/>
</dbReference>
<evidence type="ECO:0000256" key="1">
    <source>
        <dbReference type="SAM" id="MobiDB-lite"/>
    </source>
</evidence>
<keyword evidence="2" id="KW-0732">Signal</keyword>
<dbReference type="AlphaFoldDB" id="A0A7Y4KPG4"/>
<proteinExistence type="predicted"/>
<evidence type="ECO:0000313" key="3">
    <source>
        <dbReference type="EMBL" id="NOK37362.1"/>
    </source>
</evidence>
<dbReference type="Proteomes" id="UP000563426">
    <property type="component" value="Unassembled WGS sequence"/>
</dbReference>
<reference evidence="3 4" key="1">
    <citation type="submission" date="2020-05" db="EMBL/GenBank/DDBJ databases">
        <authorList>
            <person name="Whitworth D."/>
        </authorList>
    </citation>
    <scope>NUCLEOTIDE SEQUENCE [LARGE SCALE GENOMIC DNA]</scope>
    <source>
        <strain evidence="3 4">AB043B</strain>
    </source>
</reference>
<name>A0A7Y4KPG4_9BACT</name>